<gene>
    <name evidence="1" type="ORF">GCM10007964_69770</name>
</gene>
<reference evidence="1" key="1">
    <citation type="journal article" date="2014" name="Int. J. Syst. Evol. Microbiol.">
        <title>Complete genome sequence of Corynebacterium casei LMG S-19264T (=DSM 44701T), isolated from a smear-ripened cheese.</title>
        <authorList>
            <consortium name="US DOE Joint Genome Institute (JGI-PGF)"/>
            <person name="Walter F."/>
            <person name="Albersmeier A."/>
            <person name="Kalinowski J."/>
            <person name="Ruckert C."/>
        </authorList>
    </citation>
    <scope>NUCLEOTIDE SEQUENCE</scope>
    <source>
        <strain evidence="1">JCM 13064</strain>
    </source>
</reference>
<dbReference type="AlphaFoldDB" id="A0A917RP62"/>
<reference evidence="1" key="2">
    <citation type="submission" date="2020-09" db="EMBL/GenBank/DDBJ databases">
        <authorList>
            <person name="Sun Q."/>
            <person name="Ohkuma M."/>
        </authorList>
    </citation>
    <scope>NUCLEOTIDE SEQUENCE</scope>
    <source>
        <strain evidence="1">JCM 13064</strain>
    </source>
</reference>
<organism evidence="1 2">
    <name type="scientific">Sphaerisporangium melleum</name>
    <dbReference type="NCBI Taxonomy" id="321316"/>
    <lineage>
        <taxon>Bacteria</taxon>
        <taxon>Bacillati</taxon>
        <taxon>Actinomycetota</taxon>
        <taxon>Actinomycetes</taxon>
        <taxon>Streptosporangiales</taxon>
        <taxon>Streptosporangiaceae</taxon>
        <taxon>Sphaerisporangium</taxon>
    </lineage>
</organism>
<comment type="caution">
    <text evidence="1">The sequence shown here is derived from an EMBL/GenBank/DDBJ whole genome shotgun (WGS) entry which is preliminary data.</text>
</comment>
<proteinExistence type="predicted"/>
<dbReference type="EMBL" id="BMNT01000058">
    <property type="protein sequence ID" value="GGL17848.1"/>
    <property type="molecule type" value="Genomic_DNA"/>
</dbReference>
<name>A0A917RP62_9ACTN</name>
<sequence>MPGQESVLRGMTVPRGHGRAARALSYVGRWNGGEATASQGGKIAWSGLLQADARAASDGEIRAQGRPEDY</sequence>
<dbReference type="Proteomes" id="UP000645217">
    <property type="component" value="Unassembled WGS sequence"/>
</dbReference>
<evidence type="ECO:0000313" key="2">
    <source>
        <dbReference type="Proteomes" id="UP000645217"/>
    </source>
</evidence>
<keyword evidence="2" id="KW-1185">Reference proteome</keyword>
<protein>
    <submittedName>
        <fullName evidence="1">Uncharacterized protein</fullName>
    </submittedName>
</protein>
<accession>A0A917RP62</accession>
<evidence type="ECO:0000313" key="1">
    <source>
        <dbReference type="EMBL" id="GGL17848.1"/>
    </source>
</evidence>